<feature type="compositionally biased region" description="Pro residues" evidence="1">
    <location>
        <begin position="69"/>
        <end position="79"/>
    </location>
</feature>
<dbReference type="EMBL" id="JACASF010000018">
    <property type="protein sequence ID" value="KAF6420564.1"/>
    <property type="molecule type" value="Genomic_DNA"/>
</dbReference>
<feature type="region of interest" description="Disordered" evidence="1">
    <location>
        <begin position="67"/>
        <end position="96"/>
    </location>
</feature>
<dbReference type="AlphaFoldDB" id="A0A7J8DBG4"/>
<proteinExistence type="predicted"/>
<dbReference type="InParanoid" id="A0A7J8DBG4"/>
<dbReference type="Proteomes" id="UP000550707">
    <property type="component" value="Unassembled WGS sequence"/>
</dbReference>
<protein>
    <submittedName>
        <fullName evidence="2">Uncharacterized protein</fullName>
    </submittedName>
</protein>
<evidence type="ECO:0000256" key="1">
    <source>
        <dbReference type="SAM" id="MobiDB-lite"/>
    </source>
</evidence>
<evidence type="ECO:0000313" key="3">
    <source>
        <dbReference type="Proteomes" id="UP000550707"/>
    </source>
</evidence>
<organism evidence="2 3">
    <name type="scientific">Molossus molossus</name>
    <name type="common">Pallas' mastiff bat</name>
    <name type="synonym">Vespertilio molossus</name>
    <dbReference type="NCBI Taxonomy" id="27622"/>
    <lineage>
        <taxon>Eukaryota</taxon>
        <taxon>Metazoa</taxon>
        <taxon>Chordata</taxon>
        <taxon>Craniata</taxon>
        <taxon>Vertebrata</taxon>
        <taxon>Euteleostomi</taxon>
        <taxon>Mammalia</taxon>
        <taxon>Eutheria</taxon>
        <taxon>Laurasiatheria</taxon>
        <taxon>Chiroptera</taxon>
        <taxon>Yangochiroptera</taxon>
        <taxon>Molossidae</taxon>
        <taxon>Molossus</taxon>
    </lineage>
</organism>
<evidence type="ECO:0000313" key="2">
    <source>
        <dbReference type="EMBL" id="KAF6420564.1"/>
    </source>
</evidence>
<gene>
    <name evidence="2" type="ORF">HJG59_009311</name>
</gene>
<accession>A0A7J8DBG4</accession>
<name>A0A7J8DBG4_MOLMO</name>
<comment type="caution">
    <text evidence="2">The sequence shown here is derived from an EMBL/GenBank/DDBJ whole genome shotgun (WGS) entry which is preliminary data.</text>
</comment>
<keyword evidence="3" id="KW-1185">Reference proteome</keyword>
<sequence length="125" mass="13237">MPSCCRWAVPAVAEGAMNKAALKVCGDWEGPSPVSRVHTGPQQRGRRAPGCPAVVPLCVPTARCSPAAPLSPSPLPSPFLPSQAPAHSLAPRSKSRPPFGRQAMYVCHLFLLGWCGQERVGTDTR</sequence>
<reference evidence="2 3" key="1">
    <citation type="journal article" date="2020" name="Nature">
        <title>Six reference-quality genomes reveal evolution of bat adaptations.</title>
        <authorList>
            <person name="Jebb D."/>
            <person name="Huang Z."/>
            <person name="Pippel M."/>
            <person name="Hughes G.M."/>
            <person name="Lavrichenko K."/>
            <person name="Devanna P."/>
            <person name="Winkler S."/>
            <person name="Jermiin L.S."/>
            <person name="Skirmuntt E.C."/>
            <person name="Katzourakis A."/>
            <person name="Burkitt-Gray L."/>
            <person name="Ray D.A."/>
            <person name="Sullivan K.A.M."/>
            <person name="Roscito J.G."/>
            <person name="Kirilenko B.M."/>
            <person name="Davalos L.M."/>
            <person name="Corthals A.P."/>
            <person name="Power M.L."/>
            <person name="Jones G."/>
            <person name="Ransome R.D."/>
            <person name="Dechmann D.K.N."/>
            <person name="Locatelli A.G."/>
            <person name="Puechmaille S.J."/>
            <person name="Fedrigo O."/>
            <person name="Jarvis E.D."/>
            <person name="Hiller M."/>
            <person name="Vernes S.C."/>
            <person name="Myers E.W."/>
            <person name="Teeling E.C."/>
        </authorList>
    </citation>
    <scope>NUCLEOTIDE SEQUENCE [LARGE SCALE GENOMIC DNA]</scope>
    <source>
        <strain evidence="2">MMolMol1</strain>
        <tissue evidence="2">Muscle</tissue>
    </source>
</reference>